<feature type="region of interest" description="Disordered" evidence="6">
    <location>
        <begin position="267"/>
        <end position="473"/>
    </location>
</feature>
<dbReference type="GO" id="GO:0005737">
    <property type="term" value="C:cytoplasm"/>
    <property type="evidence" value="ECO:0007669"/>
    <property type="project" value="TreeGrafter"/>
</dbReference>
<keyword evidence="10" id="KW-1185">Reference proteome</keyword>
<dbReference type="InterPro" id="IPR038508">
    <property type="entry name" value="ArfGAP_dom_sf"/>
</dbReference>
<keyword evidence="1" id="KW-0343">GTPase activation</keyword>
<feature type="region of interest" description="Disordered" evidence="6">
    <location>
        <begin position="160"/>
        <end position="182"/>
    </location>
</feature>
<protein>
    <submittedName>
        <fullName evidence="9">Putative GTPase activating protein for Arf-domain-containing protein</fullName>
    </submittedName>
</protein>
<evidence type="ECO:0000256" key="5">
    <source>
        <dbReference type="PROSITE-ProRule" id="PRU00288"/>
    </source>
</evidence>
<feature type="compositionally biased region" description="Gly residues" evidence="6">
    <location>
        <begin position="500"/>
        <end position="519"/>
    </location>
</feature>
<dbReference type="InterPro" id="IPR037278">
    <property type="entry name" value="ARFGAP/RecO"/>
</dbReference>
<feature type="region of interest" description="Disordered" evidence="6">
    <location>
        <begin position="494"/>
        <end position="519"/>
    </location>
</feature>
<feature type="region of interest" description="Disordered" evidence="6">
    <location>
        <begin position="97"/>
        <end position="135"/>
    </location>
</feature>
<feature type="compositionally biased region" description="Polar residues" evidence="6">
    <location>
        <begin position="423"/>
        <end position="444"/>
    </location>
</feature>
<keyword evidence="7" id="KW-0732">Signal</keyword>
<dbReference type="AlphaFoldDB" id="A0A1Y2BM76"/>
<evidence type="ECO:0000313" key="10">
    <source>
        <dbReference type="Proteomes" id="UP000193986"/>
    </source>
</evidence>
<dbReference type="InterPro" id="IPR051718">
    <property type="entry name" value="ARF_GTPase-activating"/>
</dbReference>
<feature type="compositionally biased region" description="Low complexity" evidence="6">
    <location>
        <begin position="445"/>
        <end position="473"/>
    </location>
</feature>
<feature type="compositionally biased region" description="Polar residues" evidence="6">
    <location>
        <begin position="267"/>
        <end position="295"/>
    </location>
</feature>
<evidence type="ECO:0000256" key="1">
    <source>
        <dbReference type="ARBA" id="ARBA00022468"/>
    </source>
</evidence>
<feature type="signal peptide" evidence="7">
    <location>
        <begin position="1"/>
        <end position="21"/>
    </location>
</feature>
<feature type="region of interest" description="Disordered" evidence="6">
    <location>
        <begin position="219"/>
        <end position="250"/>
    </location>
</feature>
<evidence type="ECO:0000313" key="9">
    <source>
        <dbReference type="EMBL" id="ORY35863.1"/>
    </source>
</evidence>
<name>A0A1Y2BM76_9TREE</name>
<dbReference type="InterPro" id="IPR001164">
    <property type="entry name" value="ArfGAP_dom"/>
</dbReference>
<organism evidence="9 10">
    <name type="scientific">Naematelia encephala</name>
    <dbReference type="NCBI Taxonomy" id="71784"/>
    <lineage>
        <taxon>Eukaryota</taxon>
        <taxon>Fungi</taxon>
        <taxon>Dikarya</taxon>
        <taxon>Basidiomycota</taxon>
        <taxon>Agaricomycotina</taxon>
        <taxon>Tremellomycetes</taxon>
        <taxon>Tremellales</taxon>
        <taxon>Naemateliaceae</taxon>
        <taxon>Naematelia</taxon>
    </lineage>
</organism>
<comment type="caution">
    <text evidence="9">The sequence shown here is derived from an EMBL/GenBank/DDBJ whole genome shotgun (WGS) entry which is preliminary data.</text>
</comment>
<dbReference type="PANTHER" id="PTHR45705:SF1">
    <property type="entry name" value="FI20236P1"/>
    <property type="match status" value="1"/>
</dbReference>
<dbReference type="STRING" id="71784.A0A1Y2BM76"/>
<dbReference type="GO" id="GO:0005096">
    <property type="term" value="F:GTPase activator activity"/>
    <property type="evidence" value="ECO:0007669"/>
    <property type="project" value="UniProtKB-KW"/>
</dbReference>
<dbReference type="PANTHER" id="PTHR45705">
    <property type="entry name" value="FI20236P1"/>
    <property type="match status" value="1"/>
</dbReference>
<dbReference type="PRINTS" id="PR00405">
    <property type="entry name" value="REVINTRACTNG"/>
</dbReference>
<dbReference type="OrthoDB" id="10266696at2759"/>
<feature type="compositionally biased region" description="Polar residues" evidence="6">
    <location>
        <begin position="238"/>
        <end position="250"/>
    </location>
</feature>
<gene>
    <name evidence="9" type="ORF">BCR39DRAFT_512658</name>
</gene>
<dbReference type="FunFam" id="1.10.220.150:FF:000009">
    <property type="entry name" value="stromal membrane-associated protein 1 isoform X1"/>
    <property type="match status" value="1"/>
</dbReference>
<dbReference type="CDD" id="cd08204">
    <property type="entry name" value="ArfGap"/>
    <property type="match status" value="1"/>
</dbReference>
<dbReference type="SMART" id="SM00105">
    <property type="entry name" value="ArfGap"/>
    <property type="match status" value="1"/>
</dbReference>
<feature type="compositionally biased region" description="Low complexity" evidence="6">
    <location>
        <begin position="221"/>
        <end position="237"/>
    </location>
</feature>
<dbReference type="InParanoid" id="A0A1Y2BM76"/>
<dbReference type="GO" id="GO:0008270">
    <property type="term" value="F:zinc ion binding"/>
    <property type="evidence" value="ECO:0007669"/>
    <property type="project" value="UniProtKB-KW"/>
</dbReference>
<feature type="compositionally biased region" description="Low complexity" evidence="6">
    <location>
        <begin position="296"/>
        <end position="344"/>
    </location>
</feature>
<dbReference type="EMBL" id="MCFC01000001">
    <property type="protein sequence ID" value="ORY35863.1"/>
    <property type="molecule type" value="Genomic_DNA"/>
</dbReference>
<evidence type="ECO:0000256" key="7">
    <source>
        <dbReference type="SAM" id="SignalP"/>
    </source>
</evidence>
<dbReference type="FunCoup" id="A0A1Y2BM76">
    <property type="interactions" value="275"/>
</dbReference>
<evidence type="ECO:0000259" key="8">
    <source>
        <dbReference type="PROSITE" id="PS50115"/>
    </source>
</evidence>
<feature type="compositionally biased region" description="Gly residues" evidence="6">
    <location>
        <begin position="118"/>
        <end position="127"/>
    </location>
</feature>
<keyword evidence="2" id="KW-0479">Metal-binding</keyword>
<dbReference type="Pfam" id="PF01412">
    <property type="entry name" value="ArfGap"/>
    <property type="match status" value="1"/>
</dbReference>
<evidence type="ECO:0000256" key="3">
    <source>
        <dbReference type="ARBA" id="ARBA00022771"/>
    </source>
</evidence>
<feature type="compositionally biased region" description="Low complexity" evidence="6">
    <location>
        <begin position="351"/>
        <end position="422"/>
    </location>
</feature>
<evidence type="ECO:0000256" key="2">
    <source>
        <dbReference type="ARBA" id="ARBA00022723"/>
    </source>
</evidence>
<evidence type="ECO:0000256" key="6">
    <source>
        <dbReference type="SAM" id="MobiDB-lite"/>
    </source>
</evidence>
<sequence>MAPRWASVNLGIFLCVGCASIHRKLGTHKSRVKSVTLDTWTREQITTMRQIGNTASNQIYNPDEHLHPPPSNTIHSERDSEIEKYIRRKYEQGAFKPSAATSRFAAPTSLNRAREAQGRGGGGGSGGLENRRNPELNDVLIQKKTVNRPFQTAERDLPALPFSASVGGGGGGIGARERPRSANRMREAQLIEVGGGTSSTLPLQINRQTSNWAQGQGLFTPQQQQQQQPSPQQSQQSGLSNSNSPFVQNTSPFAAYQNANSLAVQPNGGTRQYLSPSSIGSNAFGQSPSSYQQNSQFQTLPNTTFQQPQTQSQPYQPQSQQQQHPQNQPQQQSSSFQSLSPFQQRQTGGYQPSSSFQQPPSFQQPSPFFQQSSSFQQQQQQPSSTSFQQPSSTSFQQPTSSSLQQQSSSFQQPSSLSTQTQFNQPQPASYQSSFLHQQPSYPTQSFTTNSTNFTNPQNQQQNQQQQQRLQQQLQHQLQAQRAINQLNGIGNYQETNPFMQGGGGGGGVQQYQQQGGGMGMGPINGGIMWGFPSGM</sequence>
<feature type="domain" description="Arf-GAP" evidence="8">
    <location>
        <begin position="1"/>
        <end position="103"/>
    </location>
</feature>
<accession>A0A1Y2BM76</accession>
<keyword evidence="3 5" id="KW-0863">Zinc-finger</keyword>
<reference evidence="9 10" key="1">
    <citation type="submission" date="2016-07" db="EMBL/GenBank/DDBJ databases">
        <title>Pervasive Adenine N6-methylation of Active Genes in Fungi.</title>
        <authorList>
            <consortium name="DOE Joint Genome Institute"/>
            <person name="Mondo S.J."/>
            <person name="Dannebaum R.O."/>
            <person name="Kuo R.C."/>
            <person name="Labutti K."/>
            <person name="Haridas S."/>
            <person name="Kuo A."/>
            <person name="Salamov A."/>
            <person name="Ahrendt S.R."/>
            <person name="Lipzen A."/>
            <person name="Sullivan W."/>
            <person name="Andreopoulos W.B."/>
            <person name="Clum A."/>
            <person name="Lindquist E."/>
            <person name="Daum C."/>
            <person name="Ramamoorthy G.K."/>
            <person name="Gryganskyi A."/>
            <person name="Culley D."/>
            <person name="Magnuson J.K."/>
            <person name="James T.Y."/>
            <person name="O'Malley M.A."/>
            <person name="Stajich J.E."/>
            <person name="Spatafora J.W."/>
            <person name="Visel A."/>
            <person name="Grigoriev I.V."/>
        </authorList>
    </citation>
    <scope>NUCLEOTIDE SEQUENCE [LARGE SCALE GENOMIC DNA]</scope>
    <source>
        <strain evidence="9 10">68-887.2</strain>
    </source>
</reference>
<dbReference type="Proteomes" id="UP000193986">
    <property type="component" value="Unassembled WGS sequence"/>
</dbReference>
<keyword evidence="4" id="KW-0862">Zinc</keyword>
<dbReference type="PROSITE" id="PS50115">
    <property type="entry name" value="ARFGAP"/>
    <property type="match status" value="1"/>
</dbReference>
<feature type="chain" id="PRO_5010989673" evidence="7">
    <location>
        <begin position="22"/>
        <end position="535"/>
    </location>
</feature>
<evidence type="ECO:0000256" key="4">
    <source>
        <dbReference type="ARBA" id="ARBA00022833"/>
    </source>
</evidence>
<dbReference type="Gene3D" id="1.10.220.150">
    <property type="entry name" value="Arf GTPase activating protein"/>
    <property type="match status" value="1"/>
</dbReference>
<proteinExistence type="predicted"/>
<dbReference type="SUPFAM" id="SSF57863">
    <property type="entry name" value="ArfGap/RecO-like zinc finger"/>
    <property type="match status" value="1"/>
</dbReference>